<dbReference type="InterPro" id="IPR010281">
    <property type="entry name" value="DUF885"/>
</dbReference>
<name>A0A833HMP9_9FIRM</name>
<dbReference type="AlphaFoldDB" id="A0A833HMP9"/>
<dbReference type="Proteomes" id="UP000465601">
    <property type="component" value="Unassembled WGS sequence"/>
</dbReference>
<dbReference type="EMBL" id="WBZB01000040">
    <property type="protein sequence ID" value="KAB3527693.1"/>
    <property type="molecule type" value="Genomic_DNA"/>
</dbReference>
<evidence type="ECO:0000313" key="1">
    <source>
        <dbReference type="EMBL" id="KAB3527693.1"/>
    </source>
</evidence>
<dbReference type="PANTHER" id="PTHR33361">
    <property type="entry name" value="GLR0591 PROTEIN"/>
    <property type="match status" value="1"/>
</dbReference>
<organism evidence="1 2">
    <name type="scientific">Alkaliphilus serpentinus</name>
    <dbReference type="NCBI Taxonomy" id="1482731"/>
    <lineage>
        <taxon>Bacteria</taxon>
        <taxon>Bacillati</taxon>
        <taxon>Bacillota</taxon>
        <taxon>Clostridia</taxon>
        <taxon>Peptostreptococcales</taxon>
        <taxon>Natronincolaceae</taxon>
        <taxon>Alkaliphilus</taxon>
    </lineage>
</organism>
<accession>A0A833HMP9</accession>
<sequence length="80" mass="9384">MNQFSWYDTSSEIDRYILWPGQACAYKVGEIKLLELREKAKTELGDKFDIKEFHRVVVGNGSMPLEILEDEVNKYIKDKI</sequence>
<reference evidence="1 2" key="1">
    <citation type="submission" date="2019-10" db="EMBL/GenBank/DDBJ databases">
        <title>Alkaliphilus serpentinus sp. nov. and Alkaliphilus pronyensis sp. nov., two novel anaerobic alkaliphilic species isolated from the serpentinized-hosted hydrothermal field of the Prony Bay (New Caledonia).</title>
        <authorList>
            <person name="Postec A."/>
        </authorList>
    </citation>
    <scope>NUCLEOTIDE SEQUENCE [LARGE SCALE GENOMIC DNA]</scope>
    <source>
        <strain evidence="1 2">LacT</strain>
    </source>
</reference>
<dbReference type="Pfam" id="PF05960">
    <property type="entry name" value="DUF885"/>
    <property type="match status" value="1"/>
</dbReference>
<proteinExistence type="predicted"/>
<comment type="caution">
    <text evidence="1">The sequence shown here is derived from an EMBL/GenBank/DDBJ whole genome shotgun (WGS) entry which is preliminary data.</text>
</comment>
<gene>
    <name evidence="1" type="ORF">F8153_11985</name>
</gene>
<dbReference type="RefSeq" id="WP_151866587.1">
    <property type="nucleotide sequence ID" value="NZ_WBZB01000040.1"/>
</dbReference>
<dbReference type="PANTHER" id="PTHR33361:SF2">
    <property type="entry name" value="DUF885 DOMAIN-CONTAINING PROTEIN"/>
    <property type="match status" value="1"/>
</dbReference>
<keyword evidence="2" id="KW-1185">Reference proteome</keyword>
<evidence type="ECO:0000313" key="2">
    <source>
        <dbReference type="Proteomes" id="UP000465601"/>
    </source>
</evidence>
<protein>
    <submittedName>
        <fullName evidence="1">DUF885 domain-containing protein</fullName>
    </submittedName>
</protein>
<dbReference type="OrthoDB" id="9760040at2"/>